<dbReference type="SUPFAM" id="SSF48452">
    <property type="entry name" value="TPR-like"/>
    <property type="match status" value="1"/>
</dbReference>
<comment type="caution">
    <text evidence="2">The sequence shown here is derived from an EMBL/GenBank/DDBJ whole genome shotgun (WGS) entry which is preliminary data.</text>
</comment>
<feature type="signal peptide" evidence="1">
    <location>
        <begin position="1"/>
        <end position="22"/>
    </location>
</feature>
<sequence>MKQIHTLVFTIGALFVSGLSYAQNKDSAPHATKYNAAFNGVGPRVYNLPPPRSEEEILRDDYADKKPFQDSIMRAMQFQQVLADFRFTSRKGSIEQTYNPLPATSEDWNHAVHQEKSYGNRALAAALLNEYAWQSLNKKSVQQAIGLLIGAVDMDTGAEQDMLSLRRNLADAYLFNQNYREAAEQHERLLANYDTRSGLTEQGDSWVKIALVQAYLKDFKLAENSIIRKAIPLYNRAKAMQSKVLAWQQLAAIYQMHDKHTEAQWFLIQARDLAKSRNFTKELGEIEYMLATSKLAQKNYKVALAEFERAENIAAEDKDDLLSLAIHDKKGEVYLGLSKFEEAKKELEAYWKLREQLF</sequence>
<gene>
    <name evidence="2" type="ORF">ACFSQ3_13560</name>
</gene>
<reference evidence="3" key="1">
    <citation type="journal article" date="2019" name="Int. J. Syst. Evol. Microbiol.">
        <title>The Global Catalogue of Microorganisms (GCM) 10K type strain sequencing project: providing services to taxonomists for standard genome sequencing and annotation.</title>
        <authorList>
            <consortium name="The Broad Institute Genomics Platform"/>
            <consortium name="The Broad Institute Genome Sequencing Center for Infectious Disease"/>
            <person name="Wu L."/>
            <person name="Ma J."/>
        </authorList>
    </citation>
    <scope>NUCLEOTIDE SEQUENCE [LARGE SCALE GENOMIC DNA]</scope>
    <source>
        <strain evidence="3">KCTC 42248</strain>
    </source>
</reference>
<name>A0ABW5NQ74_9SPHI</name>
<proteinExistence type="predicted"/>
<dbReference type="Gene3D" id="1.25.40.10">
    <property type="entry name" value="Tetratricopeptide repeat domain"/>
    <property type="match status" value="2"/>
</dbReference>
<evidence type="ECO:0000256" key="1">
    <source>
        <dbReference type="SAM" id="SignalP"/>
    </source>
</evidence>
<dbReference type="Proteomes" id="UP001597393">
    <property type="component" value="Unassembled WGS sequence"/>
</dbReference>
<dbReference type="RefSeq" id="WP_380870115.1">
    <property type="nucleotide sequence ID" value="NZ_JBHUMA010000007.1"/>
</dbReference>
<dbReference type="InterPro" id="IPR011990">
    <property type="entry name" value="TPR-like_helical_dom_sf"/>
</dbReference>
<accession>A0ABW5NQ74</accession>
<evidence type="ECO:0000313" key="2">
    <source>
        <dbReference type="EMBL" id="MFD2599977.1"/>
    </source>
</evidence>
<protein>
    <submittedName>
        <fullName evidence="2">Tetratricopeptide repeat protein</fullName>
    </submittedName>
</protein>
<keyword evidence="3" id="KW-1185">Reference proteome</keyword>
<organism evidence="2 3">
    <name type="scientific">Sphingobacterium corticis</name>
    <dbReference type="NCBI Taxonomy" id="1812823"/>
    <lineage>
        <taxon>Bacteria</taxon>
        <taxon>Pseudomonadati</taxon>
        <taxon>Bacteroidota</taxon>
        <taxon>Sphingobacteriia</taxon>
        <taxon>Sphingobacteriales</taxon>
        <taxon>Sphingobacteriaceae</taxon>
        <taxon>Sphingobacterium</taxon>
    </lineage>
</organism>
<keyword evidence="1" id="KW-0732">Signal</keyword>
<evidence type="ECO:0000313" key="3">
    <source>
        <dbReference type="Proteomes" id="UP001597393"/>
    </source>
</evidence>
<dbReference type="EMBL" id="JBHUMA010000007">
    <property type="protein sequence ID" value="MFD2599977.1"/>
    <property type="molecule type" value="Genomic_DNA"/>
</dbReference>
<feature type="chain" id="PRO_5046126582" evidence="1">
    <location>
        <begin position="23"/>
        <end position="358"/>
    </location>
</feature>